<dbReference type="GO" id="GO:0003677">
    <property type="term" value="F:DNA binding"/>
    <property type="evidence" value="ECO:0007669"/>
    <property type="project" value="UniProtKB-UniRule"/>
</dbReference>
<dbReference type="InterPro" id="IPR007889">
    <property type="entry name" value="HTH_Psq"/>
</dbReference>
<proteinExistence type="predicted"/>
<dbReference type="SUPFAM" id="SSF46689">
    <property type="entry name" value="Homeodomain-like"/>
    <property type="match status" value="1"/>
</dbReference>
<evidence type="ECO:0000256" key="2">
    <source>
        <dbReference type="PROSITE-ProRule" id="PRU00320"/>
    </source>
</evidence>
<evidence type="ECO:0000313" key="5">
    <source>
        <dbReference type="Proteomes" id="UP001314205"/>
    </source>
</evidence>
<evidence type="ECO:0000259" key="3">
    <source>
        <dbReference type="PROSITE" id="PS50960"/>
    </source>
</evidence>
<feature type="DNA-binding region" description="H-T-H motif" evidence="2">
    <location>
        <begin position="27"/>
        <end position="47"/>
    </location>
</feature>
<dbReference type="EMBL" id="CAVLGL010000094">
    <property type="protein sequence ID" value="CAK1597282.1"/>
    <property type="molecule type" value="Genomic_DNA"/>
</dbReference>
<protein>
    <recommendedName>
        <fullName evidence="3">HTH psq-type domain-containing protein</fullName>
    </recommendedName>
</protein>
<evidence type="ECO:0000256" key="1">
    <source>
        <dbReference type="ARBA" id="ARBA00004123"/>
    </source>
</evidence>
<organism evidence="4 5">
    <name type="scientific">Parnassius mnemosyne</name>
    <name type="common">clouded apollo</name>
    <dbReference type="NCBI Taxonomy" id="213953"/>
    <lineage>
        <taxon>Eukaryota</taxon>
        <taxon>Metazoa</taxon>
        <taxon>Ecdysozoa</taxon>
        <taxon>Arthropoda</taxon>
        <taxon>Hexapoda</taxon>
        <taxon>Insecta</taxon>
        <taxon>Pterygota</taxon>
        <taxon>Neoptera</taxon>
        <taxon>Endopterygota</taxon>
        <taxon>Lepidoptera</taxon>
        <taxon>Glossata</taxon>
        <taxon>Ditrysia</taxon>
        <taxon>Papilionoidea</taxon>
        <taxon>Papilionidae</taxon>
        <taxon>Parnassiinae</taxon>
        <taxon>Parnassini</taxon>
        <taxon>Parnassius</taxon>
        <taxon>Driopa</taxon>
    </lineage>
</organism>
<sequence>MSQKQRKVFSIDEKSHVIWRLQNGESNNEIAKECGVSQSTISTIRKNRDKIKALFEENSLKIKRSRTSEHKVMEEALLTWFKHQWANNVPISGPIL</sequence>
<comment type="caution">
    <text evidence="4">The sequence shown here is derived from an EMBL/GenBank/DDBJ whole genome shotgun (WGS) entry which is preliminary data.</text>
</comment>
<dbReference type="InterPro" id="IPR009057">
    <property type="entry name" value="Homeodomain-like_sf"/>
</dbReference>
<keyword evidence="5" id="KW-1185">Reference proteome</keyword>
<dbReference type="PROSITE" id="PS50960">
    <property type="entry name" value="HTH_PSQ"/>
    <property type="match status" value="1"/>
</dbReference>
<accession>A0AAV1LSQ6</accession>
<dbReference type="Gene3D" id="1.10.10.60">
    <property type="entry name" value="Homeodomain-like"/>
    <property type="match status" value="1"/>
</dbReference>
<dbReference type="InterPro" id="IPR050863">
    <property type="entry name" value="CenT-Element_Derived"/>
</dbReference>
<evidence type="ECO:0000313" key="4">
    <source>
        <dbReference type="EMBL" id="CAK1597282.1"/>
    </source>
</evidence>
<dbReference type="PANTHER" id="PTHR19303:SF73">
    <property type="entry name" value="PROTEIN PDC2"/>
    <property type="match status" value="1"/>
</dbReference>
<reference evidence="4 5" key="1">
    <citation type="submission" date="2023-11" db="EMBL/GenBank/DDBJ databases">
        <authorList>
            <person name="Hedman E."/>
            <person name="Englund M."/>
            <person name="Stromberg M."/>
            <person name="Nyberg Akerstrom W."/>
            <person name="Nylinder S."/>
            <person name="Jareborg N."/>
            <person name="Kallberg Y."/>
            <person name="Kronander E."/>
        </authorList>
    </citation>
    <scope>NUCLEOTIDE SEQUENCE [LARGE SCALE GENOMIC DNA]</scope>
</reference>
<name>A0AAV1LSQ6_9NEOP</name>
<keyword evidence="2" id="KW-0539">Nucleus</keyword>
<feature type="domain" description="HTH psq-type" evidence="3">
    <location>
        <begin position="1"/>
        <end position="51"/>
    </location>
</feature>
<dbReference type="AlphaFoldDB" id="A0AAV1LSQ6"/>
<dbReference type="Pfam" id="PF04218">
    <property type="entry name" value="CENP-B_N"/>
    <property type="match status" value="1"/>
</dbReference>
<dbReference type="GO" id="GO:0005634">
    <property type="term" value="C:nucleus"/>
    <property type="evidence" value="ECO:0007669"/>
    <property type="project" value="UniProtKB-SubCell"/>
</dbReference>
<comment type="subcellular location">
    <subcellularLocation>
        <location evidence="1 2">Nucleus</location>
    </subcellularLocation>
</comment>
<gene>
    <name evidence="4" type="ORF">PARMNEM_LOCUS16533</name>
</gene>
<dbReference type="Proteomes" id="UP001314205">
    <property type="component" value="Unassembled WGS sequence"/>
</dbReference>
<keyword evidence="2" id="KW-0238">DNA-binding</keyword>
<dbReference type="PANTHER" id="PTHR19303">
    <property type="entry name" value="TRANSPOSON"/>
    <property type="match status" value="1"/>
</dbReference>